<accession>A0A0F9RCA5</accession>
<dbReference type="AlphaFoldDB" id="A0A0F9RCA5"/>
<reference evidence="1" key="1">
    <citation type="journal article" date="2015" name="Nature">
        <title>Complex archaea that bridge the gap between prokaryotes and eukaryotes.</title>
        <authorList>
            <person name="Spang A."/>
            <person name="Saw J.H."/>
            <person name="Jorgensen S.L."/>
            <person name="Zaremba-Niedzwiedzka K."/>
            <person name="Martijn J."/>
            <person name="Lind A.E."/>
            <person name="van Eijk R."/>
            <person name="Schleper C."/>
            <person name="Guy L."/>
            <person name="Ettema T.J."/>
        </authorList>
    </citation>
    <scope>NUCLEOTIDE SEQUENCE</scope>
</reference>
<protein>
    <submittedName>
        <fullName evidence="1">Uncharacterized protein</fullName>
    </submittedName>
</protein>
<organism evidence="1">
    <name type="scientific">marine sediment metagenome</name>
    <dbReference type="NCBI Taxonomy" id="412755"/>
    <lineage>
        <taxon>unclassified sequences</taxon>
        <taxon>metagenomes</taxon>
        <taxon>ecological metagenomes</taxon>
    </lineage>
</organism>
<gene>
    <name evidence="1" type="ORF">LCGC14_0911870</name>
</gene>
<comment type="caution">
    <text evidence="1">The sequence shown here is derived from an EMBL/GenBank/DDBJ whole genome shotgun (WGS) entry which is preliminary data.</text>
</comment>
<proteinExistence type="predicted"/>
<evidence type="ECO:0000313" key="1">
    <source>
        <dbReference type="EMBL" id="KKN22751.1"/>
    </source>
</evidence>
<name>A0A0F9RCA5_9ZZZZ</name>
<sequence length="91" mass="9916">MEGLFKIDGVNGPYRLHGEPEIWAVSVTGQHESGQFAAVPMEFSERVHADAVMFGVSKLMDKTDLWFGPVPGQPMKELTEAEIAEIAELGG</sequence>
<dbReference type="EMBL" id="LAZR01003033">
    <property type="protein sequence ID" value="KKN22751.1"/>
    <property type="molecule type" value="Genomic_DNA"/>
</dbReference>